<dbReference type="AlphaFoldDB" id="A0A9P0AHS8"/>
<gene>
    <name evidence="3" type="ORF">BEMITA_LOCUS9654</name>
</gene>
<organism evidence="3 4">
    <name type="scientific">Bemisia tabaci</name>
    <name type="common">Sweetpotato whitefly</name>
    <name type="synonym">Aleurodes tabaci</name>
    <dbReference type="NCBI Taxonomy" id="7038"/>
    <lineage>
        <taxon>Eukaryota</taxon>
        <taxon>Metazoa</taxon>
        <taxon>Ecdysozoa</taxon>
        <taxon>Arthropoda</taxon>
        <taxon>Hexapoda</taxon>
        <taxon>Insecta</taxon>
        <taxon>Pterygota</taxon>
        <taxon>Neoptera</taxon>
        <taxon>Paraneoptera</taxon>
        <taxon>Hemiptera</taxon>
        <taxon>Sternorrhyncha</taxon>
        <taxon>Aleyrodoidea</taxon>
        <taxon>Aleyrodidae</taxon>
        <taxon>Aleyrodinae</taxon>
        <taxon>Bemisia</taxon>
    </lineage>
</organism>
<evidence type="ECO:0000313" key="4">
    <source>
        <dbReference type="Proteomes" id="UP001152759"/>
    </source>
</evidence>
<dbReference type="PANTHER" id="PTHR31278">
    <property type="entry name" value="CHCHD1"/>
    <property type="match status" value="1"/>
</dbReference>
<dbReference type="Pfam" id="PF06747">
    <property type="entry name" value="CHCH"/>
    <property type="match status" value="1"/>
</dbReference>
<sequence length="119" mass="13450">MVLQCRSYSRLYTRCESKVKYTPLAKHPLKLANRVGSGGKGPSQAYCLQEMFNMFSCLKKNEFSQSPCSNEITTFQTCAEKHKAELKKLKEDERAGILTPGTTKLSANQVNLLLKRFPN</sequence>
<dbReference type="PANTHER" id="PTHR31278:SF2">
    <property type="entry name" value="SMALL RIBOSOMAL SUBUNIT PROTEIN MS37"/>
    <property type="match status" value="1"/>
</dbReference>
<reference evidence="3" key="1">
    <citation type="submission" date="2021-12" db="EMBL/GenBank/DDBJ databases">
        <authorList>
            <person name="King R."/>
        </authorList>
    </citation>
    <scope>NUCLEOTIDE SEQUENCE</scope>
</reference>
<dbReference type="SUPFAM" id="SSF47072">
    <property type="entry name" value="Cysteine alpha-hairpin motif"/>
    <property type="match status" value="1"/>
</dbReference>
<dbReference type="InterPro" id="IPR009069">
    <property type="entry name" value="Cys_alpha_HP_mot_SF"/>
</dbReference>
<dbReference type="Proteomes" id="UP001152759">
    <property type="component" value="Chromosome 5"/>
</dbReference>
<dbReference type="GO" id="GO:0032543">
    <property type="term" value="P:mitochondrial translation"/>
    <property type="evidence" value="ECO:0007669"/>
    <property type="project" value="InterPro"/>
</dbReference>
<dbReference type="PROSITE" id="PS51808">
    <property type="entry name" value="CHCH"/>
    <property type="match status" value="1"/>
</dbReference>
<evidence type="ECO:0000259" key="2">
    <source>
        <dbReference type="Pfam" id="PF06747"/>
    </source>
</evidence>
<proteinExistence type="predicted"/>
<feature type="domain" description="CHCH" evidence="2">
    <location>
        <begin position="47"/>
        <end position="81"/>
    </location>
</feature>
<dbReference type="GO" id="GO:0005761">
    <property type="term" value="C:mitochondrial ribosome"/>
    <property type="evidence" value="ECO:0007669"/>
    <property type="project" value="InterPro"/>
</dbReference>
<keyword evidence="4" id="KW-1185">Reference proteome</keyword>
<keyword evidence="1" id="KW-1015">Disulfide bond</keyword>
<dbReference type="InterPro" id="IPR010625">
    <property type="entry name" value="CHCH"/>
</dbReference>
<evidence type="ECO:0000256" key="1">
    <source>
        <dbReference type="ARBA" id="ARBA00023157"/>
    </source>
</evidence>
<dbReference type="Gene3D" id="1.10.287.1130">
    <property type="entry name" value="CytochromE C oxidase copper chaperone"/>
    <property type="match status" value="1"/>
</dbReference>
<dbReference type="GO" id="GO:0005654">
    <property type="term" value="C:nucleoplasm"/>
    <property type="evidence" value="ECO:0007669"/>
    <property type="project" value="TreeGrafter"/>
</dbReference>
<accession>A0A9P0AHS8</accession>
<protein>
    <recommendedName>
        <fullName evidence="2">CHCH domain-containing protein</fullName>
    </recommendedName>
</protein>
<name>A0A9P0AHS8_BEMTA</name>
<dbReference type="GO" id="GO:0003723">
    <property type="term" value="F:RNA binding"/>
    <property type="evidence" value="ECO:0007669"/>
    <property type="project" value="TreeGrafter"/>
</dbReference>
<dbReference type="EMBL" id="OU963866">
    <property type="protein sequence ID" value="CAH0390990.1"/>
    <property type="molecule type" value="Genomic_DNA"/>
</dbReference>
<evidence type="ECO:0000313" key="3">
    <source>
        <dbReference type="EMBL" id="CAH0390990.1"/>
    </source>
</evidence>
<dbReference type="InterPro" id="IPR033620">
    <property type="entry name" value="Ribosomal_mS37_met"/>
</dbReference>